<dbReference type="InterPro" id="IPR018022">
    <property type="entry name" value="IPT"/>
</dbReference>
<evidence type="ECO:0000256" key="8">
    <source>
        <dbReference type="ARBA" id="ARBA00022842"/>
    </source>
</evidence>
<dbReference type="GO" id="GO:0052381">
    <property type="term" value="F:tRNA dimethylallyltransferase activity"/>
    <property type="evidence" value="ECO:0007669"/>
    <property type="project" value="UniProtKB-EC"/>
</dbReference>
<feature type="site" description="Interaction with substrate tRNA" evidence="10">
    <location>
        <position position="112"/>
    </location>
</feature>
<dbReference type="InterPro" id="IPR027417">
    <property type="entry name" value="P-loop_NTPase"/>
</dbReference>
<dbReference type="Gene3D" id="3.40.50.300">
    <property type="entry name" value="P-loop containing nucleotide triphosphate hydrolases"/>
    <property type="match status" value="1"/>
</dbReference>
<dbReference type="EMBL" id="JBHUNE010000007">
    <property type="protein sequence ID" value="MFD2758795.1"/>
    <property type="molecule type" value="Genomic_DNA"/>
</dbReference>
<dbReference type="Proteomes" id="UP001597492">
    <property type="component" value="Unassembled WGS sequence"/>
</dbReference>
<evidence type="ECO:0000256" key="5">
    <source>
        <dbReference type="ARBA" id="ARBA00022694"/>
    </source>
</evidence>
<comment type="function">
    <text evidence="2 10 12">Catalyzes the transfer of a dimethylallyl group onto the adenine at position 37 in tRNAs that read codons beginning with uridine, leading to the formation of N6-(dimethylallyl)adenosine (i(6)A).</text>
</comment>
<name>A0ABW5UZZ7_9MICO</name>
<dbReference type="PANTHER" id="PTHR11088">
    <property type="entry name" value="TRNA DIMETHYLALLYLTRANSFERASE"/>
    <property type="match status" value="1"/>
</dbReference>
<keyword evidence="5 10" id="KW-0819">tRNA processing</keyword>
<keyword evidence="6 10" id="KW-0547">Nucleotide-binding</keyword>
<dbReference type="NCBIfam" id="TIGR00174">
    <property type="entry name" value="miaA"/>
    <property type="match status" value="1"/>
</dbReference>
<dbReference type="PANTHER" id="PTHR11088:SF60">
    <property type="entry name" value="TRNA DIMETHYLALLYLTRANSFERASE"/>
    <property type="match status" value="1"/>
</dbReference>
<dbReference type="RefSeq" id="WP_019619074.1">
    <property type="nucleotide sequence ID" value="NZ_JBHUNE010000007.1"/>
</dbReference>
<dbReference type="SUPFAM" id="SSF52540">
    <property type="entry name" value="P-loop containing nucleoside triphosphate hydrolases"/>
    <property type="match status" value="2"/>
</dbReference>
<dbReference type="Pfam" id="PF01715">
    <property type="entry name" value="IPPT"/>
    <property type="match status" value="1"/>
</dbReference>
<evidence type="ECO:0000256" key="1">
    <source>
        <dbReference type="ARBA" id="ARBA00001946"/>
    </source>
</evidence>
<evidence type="ECO:0000256" key="12">
    <source>
        <dbReference type="RuleBase" id="RU003784"/>
    </source>
</evidence>
<dbReference type="Gene3D" id="1.10.20.140">
    <property type="match status" value="1"/>
</dbReference>
<dbReference type="EC" id="2.5.1.75" evidence="10"/>
<keyword evidence="15" id="KW-1185">Reference proteome</keyword>
<dbReference type="InterPro" id="IPR039657">
    <property type="entry name" value="Dimethylallyltransferase"/>
</dbReference>
<feature type="site" description="Interaction with substrate tRNA" evidence="10">
    <location>
        <position position="133"/>
    </location>
</feature>
<feature type="binding site" evidence="10">
    <location>
        <begin position="18"/>
        <end position="23"/>
    </location>
    <ligand>
        <name>substrate</name>
    </ligand>
</feature>
<proteinExistence type="inferred from homology"/>
<keyword evidence="8 10" id="KW-0460">Magnesium</keyword>
<keyword evidence="7 10" id="KW-0067">ATP-binding</keyword>
<gene>
    <name evidence="10 14" type="primary">miaA</name>
    <name evidence="14" type="ORF">ACFSW7_10450</name>
</gene>
<evidence type="ECO:0000256" key="13">
    <source>
        <dbReference type="RuleBase" id="RU003785"/>
    </source>
</evidence>
<evidence type="ECO:0000256" key="3">
    <source>
        <dbReference type="ARBA" id="ARBA00005842"/>
    </source>
</evidence>
<accession>A0ABW5UZZ7</accession>
<comment type="subunit">
    <text evidence="10">Monomer.</text>
</comment>
<sequence>MAVANREPAELIVIGGATGTGKTGLSLEVAELLARSRRPAEIVNADAMQLYRGMDIGTAKLPPLQRRGIPHHLFDVLDVTEPATVAWYQPLARETIEAVRSRGAVPILIGGSGLYIASVVFDLSFPGRDPEVRAELEAELEQWGPGMLFRRLQEFDPEAAARIDPKNGRRVVRALEAIKVTGEKFSAQLPEQDSWWRPTAMVLAETPRAELVQRLDARVDDMWRDGLLDETAELVAQGLRDDTTAGKAIGYAQAAAQLRGELTRAEAISRAQALTRKYARRQVSWFRRYDSALRLDATAPGAAAQVLAHAGIGEPA</sequence>
<dbReference type="HAMAP" id="MF_00185">
    <property type="entry name" value="IPP_trans"/>
    <property type="match status" value="1"/>
</dbReference>
<evidence type="ECO:0000256" key="4">
    <source>
        <dbReference type="ARBA" id="ARBA00022679"/>
    </source>
</evidence>
<comment type="similarity">
    <text evidence="3 10 13">Belongs to the IPP transferase family.</text>
</comment>
<comment type="caution">
    <text evidence="14">The sequence shown here is derived from an EMBL/GenBank/DDBJ whole genome shotgun (WGS) entry which is preliminary data.</text>
</comment>
<evidence type="ECO:0000313" key="14">
    <source>
        <dbReference type="EMBL" id="MFD2758795.1"/>
    </source>
</evidence>
<evidence type="ECO:0000256" key="9">
    <source>
        <dbReference type="ARBA" id="ARBA00049563"/>
    </source>
</evidence>
<keyword evidence="4 10" id="KW-0808">Transferase</keyword>
<evidence type="ECO:0000256" key="11">
    <source>
        <dbReference type="RuleBase" id="RU003783"/>
    </source>
</evidence>
<reference evidence="15" key="1">
    <citation type="journal article" date="2019" name="Int. J. Syst. Evol. Microbiol.">
        <title>The Global Catalogue of Microorganisms (GCM) 10K type strain sequencing project: providing services to taxonomists for standard genome sequencing and annotation.</title>
        <authorList>
            <consortium name="The Broad Institute Genomics Platform"/>
            <consortium name="The Broad Institute Genome Sequencing Center for Infectious Disease"/>
            <person name="Wu L."/>
            <person name="Ma J."/>
        </authorList>
    </citation>
    <scope>NUCLEOTIDE SEQUENCE [LARGE SCALE GENOMIC DNA]</scope>
    <source>
        <strain evidence="15">TISTR 1514</strain>
    </source>
</reference>
<protein>
    <recommendedName>
        <fullName evidence="10">tRNA dimethylallyltransferase</fullName>
        <ecNumber evidence="10">2.5.1.75</ecNumber>
    </recommendedName>
    <alternativeName>
        <fullName evidence="10">Dimethylallyl diphosphate:tRNA dimethylallyltransferase</fullName>
        <shortName evidence="10">DMAPP:tRNA dimethylallyltransferase</shortName>
        <shortName evidence="10">DMATase</shortName>
    </alternativeName>
    <alternativeName>
        <fullName evidence="10">Isopentenyl-diphosphate:tRNA isopentenyltransferase</fullName>
        <shortName evidence="10">IPP transferase</shortName>
        <shortName evidence="10">IPPT</shortName>
        <shortName evidence="10">IPTase</shortName>
    </alternativeName>
</protein>
<comment type="catalytic activity">
    <reaction evidence="9 10 11">
        <text>adenosine(37) in tRNA + dimethylallyl diphosphate = N(6)-dimethylallyladenosine(37) in tRNA + diphosphate</text>
        <dbReference type="Rhea" id="RHEA:26482"/>
        <dbReference type="Rhea" id="RHEA-COMP:10162"/>
        <dbReference type="Rhea" id="RHEA-COMP:10375"/>
        <dbReference type="ChEBI" id="CHEBI:33019"/>
        <dbReference type="ChEBI" id="CHEBI:57623"/>
        <dbReference type="ChEBI" id="CHEBI:74411"/>
        <dbReference type="ChEBI" id="CHEBI:74415"/>
        <dbReference type="EC" id="2.5.1.75"/>
    </reaction>
</comment>
<evidence type="ECO:0000313" key="15">
    <source>
        <dbReference type="Proteomes" id="UP001597492"/>
    </source>
</evidence>
<feature type="binding site" evidence="10">
    <location>
        <begin position="16"/>
        <end position="23"/>
    </location>
    <ligand>
        <name>ATP</name>
        <dbReference type="ChEBI" id="CHEBI:30616"/>
    </ligand>
</feature>
<evidence type="ECO:0000256" key="6">
    <source>
        <dbReference type="ARBA" id="ARBA00022741"/>
    </source>
</evidence>
<evidence type="ECO:0000256" key="10">
    <source>
        <dbReference type="HAMAP-Rule" id="MF_00185"/>
    </source>
</evidence>
<evidence type="ECO:0000256" key="2">
    <source>
        <dbReference type="ARBA" id="ARBA00003213"/>
    </source>
</evidence>
<comment type="cofactor">
    <cofactor evidence="1 10">
        <name>Mg(2+)</name>
        <dbReference type="ChEBI" id="CHEBI:18420"/>
    </cofactor>
</comment>
<evidence type="ECO:0000256" key="7">
    <source>
        <dbReference type="ARBA" id="ARBA00022840"/>
    </source>
</evidence>
<comment type="caution">
    <text evidence="10">Lacks conserved residue(s) required for the propagation of feature annotation.</text>
</comment>
<organism evidence="14 15">
    <name type="scientific">Gulosibacter faecalis</name>
    <dbReference type="NCBI Taxonomy" id="272240"/>
    <lineage>
        <taxon>Bacteria</taxon>
        <taxon>Bacillati</taxon>
        <taxon>Actinomycetota</taxon>
        <taxon>Actinomycetes</taxon>
        <taxon>Micrococcales</taxon>
        <taxon>Microbacteriaceae</taxon>
        <taxon>Gulosibacter</taxon>
    </lineage>
</organism>